<dbReference type="STRING" id="436010.A0A166AWE0"/>
<sequence length="709" mass="76297">MSTDITPGAGGLRPPVKTTRTSLRQSLNLASMGKALADVMNKSDGRGLERGKKGKEIQDAKPVTTATHSRRASVASVASTVTAGGRSSVGSVKSPAGRRESLGDSKTATRANRRSSLMKPSISVEEQGVVTANESDTPLKSRVTRSSTLRTTAQTTALPKYRPKSVIVESTTKPATPKRAGIRRRLSTSEESTPERDMAKTTSPVDKATRTISPLPQRGSALKVNLSAAMNITPSTPDKKNKLAAPKTNYSPSKPAPRPTKATKTPPAVVAKSARPPSSASSQATPPSTPRTPKGPSSLRTAFGFGRSDGKGKSPLQVNRASPSPESPLAKHGRIWGTPTASNTASTSRMPRDESQDSIDISDVEMLLAPTASLSAPTPAIPRARSRRPADPVTTPTRSGLLPSRQHLSYLSPLPPTKEESPIFRPKQPGHEKGSLMSWDQLARQSTHAMTEEEGDSMITGVNLPFSLDSPRTPPIQLSPQYSPIQLSVPESPCLSALPSPGDYASISHVLLPEVTPSPAPHHELRYDNSLELPAVDAAIVTLLRLQLASAEHTARERLYQLQSLEEQLHRSKDLRLRDAAELARQVTHLEEQLHGSVGAREKADEERSMYTASLEDQLRHAEAYRDHAIEAAMAKAEEQALASHQAAMQATHAKWEFTFTAKCLSGQWSAIHGQAKDDLETIRGDRQTLSILLAGLEQNQQHICSRLS</sequence>
<gene>
    <name evidence="2" type="ORF">FIBSPDRAFT_937158</name>
</gene>
<dbReference type="EMBL" id="KV417653">
    <property type="protein sequence ID" value="KZP12026.1"/>
    <property type="molecule type" value="Genomic_DNA"/>
</dbReference>
<organism evidence="2 3">
    <name type="scientific">Athelia psychrophila</name>
    <dbReference type="NCBI Taxonomy" id="1759441"/>
    <lineage>
        <taxon>Eukaryota</taxon>
        <taxon>Fungi</taxon>
        <taxon>Dikarya</taxon>
        <taxon>Basidiomycota</taxon>
        <taxon>Agaricomycotina</taxon>
        <taxon>Agaricomycetes</taxon>
        <taxon>Agaricomycetidae</taxon>
        <taxon>Atheliales</taxon>
        <taxon>Atheliaceae</taxon>
        <taxon>Athelia</taxon>
    </lineage>
</organism>
<feature type="compositionally biased region" description="Low complexity" evidence="1">
    <location>
        <begin position="64"/>
        <end position="83"/>
    </location>
</feature>
<name>A0A166AWE0_9AGAM</name>
<dbReference type="OrthoDB" id="3203770at2759"/>
<feature type="compositionally biased region" description="Polar residues" evidence="1">
    <location>
        <begin position="339"/>
        <end position="349"/>
    </location>
</feature>
<feature type="region of interest" description="Disordered" evidence="1">
    <location>
        <begin position="40"/>
        <end position="144"/>
    </location>
</feature>
<reference evidence="2 3" key="1">
    <citation type="journal article" date="2016" name="Mol. Biol. Evol.">
        <title>Comparative Genomics of Early-Diverging Mushroom-Forming Fungi Provides Insights into the Origins of Lignocellulose Decay Capabilities.</title>
        <authorList>
            <person name="Nagy L.G."/>
            <person name="Riley R."/>
            <person name="Tritt A."/>
            <person name="Adam C."/>
            <person name="Daum C."/>
            <person name="Floudas D."/>
            <person name="Sun H."/>
            <person name="Yadav J.S."/>
            <person name="Pangilinan J."/>
            <person name="Larsson K.H."/>
            <person name="Matsuura K."/>
            <person name="Barry K."/>
            <person name="Labutti K."/>
            <person name="Kuo R."/>
            <person name="Ohm R.A."/>
            <person name="Bhattacharya S.S."/>
            <person name="Shirouzu T."/>
            <person name="Yoshinaga Y."/>
            <person name="Martin F.M."/>
            <person name="Grigoriev I.V."/>
            <person name="Hibbett D.S."/>
        </authorList>
    </citation>
    <scope>NUCLEOTIDE SEQUENCE [LARGE SCALE GENOMIC DNA]</scope>
    <source>
        <strain evidence="2 3">CBS 109695</strain>
    </source>
</reference>
<feature type="compositionally biased region" description="Low complexity" evidence="1">
    <location>
        <begin position="259"/>
        <end position="286"/>
    </location>
</feature>
<dbReference type="Proteomes" id="UP000076532">
    <property type="component" value="Unassembled WGS sequence"/>
</dbReference>
<evidence type="ECO:0000313" key="3">
    <source>
        <dbReference type="Proteomes" id="UP000076532"/>
    </source>
</evidence>
<keyword evidence="3" id="KW-1185">Reference proteome</keyword>
<feature type="region of interest" description="Disordered" evidence="1">
    <location>
        <begin position="371"/>
        <end position="434"/>
    </location>
</feature>
<feature type="compositionally biased region" description="Low complexity" evidence="1">
    <location>
        <begin position="371"/>
        <end position="383"/>
    </location>
</feature>
<feature type="compositionally biased region" description="Polar residues" evidence="1">
    <location>
        <begin position="200"/>
        <end position="214"/>
    </location>
</feature>
<evidence type="ECO:0000256" key="1">
    <source>
        <dbReference type="SAM" id="MobiDB-lite"/>
    </source>
</evidence>
<accession>A0A166AWE0</accession>
<feature type="region of interest" description="Disordered" evidence="1">
    <location>
        <begin position="232"/>
        <end position="356"/>
    </location>
</feature>
<feature type="region of interest" description="Disordered" evidence="1">
    <location>
        <begin position="1"/>
        <end position="23"/>
    </location>
</feature>
<feature type="compositionally biased region" description="Basic and acidic residues" evidence="1">
    <location>
        <begin position="41"/>
        <end position="59"/>
    </location>
</feature>
<dbReference type="AlphaFoldDB" id="A0A166AWE0"/>
<evidence type="ECO:0000313" key="2">
    <source>
        <dbReference type="EMBL" id="KZP12026.1"/>
    </source>
</evidence>
<feature type="region of interest" description="Disordered" evidence="1">
    <location>
        <begin position="169"/>
        <end position="220"/>
    </location>
</feature>
<proteinExistence type="predicted"/>
<protein>
    <submittedName>
        <fullName evidence="2">Uncharacterized protein</fullName>
    </submittedName>
</protein>